<keyword evidence="1" id="KW-1133">Transmembrane helix</keyword>
<name>C8NH56_9LACT</name>
<organism evidence="2 3">
    <name type="scientific">Granulicatella adiacens ATCC 49175</name>
    <dbReference type="NCBI Taxonomy" id="638301"/>
    <lineage>
        <taxon>Bacteria</taxon>
        <taxon>Bacillati</taxon>
        <taxon>Bacillota</taxon>
        <taxon>Bacilli</taxon>
        <taxon>Lactobacillales</taxon>
        <taxon>Carnobacteriaceae</taxon>
        <taxon>Granulicatella</taxon>
    </lineage>
</organism>
<accession>C8NH56</accession>
<dbReference type="Proteomes" id="UP000005926">
    <property type="component" value="Unassembled WGS sequence"/>
</dbReference>
<dbReference type="STRING" id="638301.HMPREF0444_1251"/>
<keyword evidence="1" id="KW-0812">Transmembrane</keyword>
<proteinExistence type="predicted"/>
<keyword evidence="3" id="KW-1185">Reference proteome</keyword>
<protein>
    <submittedName>
        <fullName evidence="2">Uncharacterized protein</fullName>
    </submittedName>
</protein>
<feature type="transmembrane region" description="Helical" evidence="1">
    <location>
        <begin position="12"/>
        <end position="32"/>
    </location>
</feature>
<feature type="transmembrane region" description="Helical" evidence="1">
    <location>
        <begin position="38"/>
        <end position="64"/>
    </location>
</feature>
<feature type="transmembrane region" description="Helical" evidence="1">
    <location>
        <begin position="76"/>
        <end position="94"/>
    </location>
</feature>
<dbReference type="EMBL" id="ACKZ01000020">
    <property type="protein sequence ID" value="EEW37033.1"/>
    <property type="molecule type" value="Genomic_DNA"/>
</dbReference>
<evidence type="ECO:0000313" key="3">
    <source>
        <dbReference type="Proteomes" id="UP000005926"/>
    </source>
</evidence>
<gene>
    <name evidence="2" type="ORF">HMPREF0444_1251</name>
</gene>
<reference evidence="2 3" key="1">
    <citation type="submission" date="2009-08" db="EMBL/GenBank/DDBJ databases">
        <authorList>
            <person name="Muzny D."/>
            <person name="Qin X."/>
            <person name="Deng J."/>
            <person name="Jiang H."/>
            <person name="Liu Y."/>
            <person name="Qu J."/>
            <person name="Song X.-Z."/>
            <person name="Zhang L."/>
            <person name="Thornton R."/>
            <person name="Coyle M."/>
            <person name="Francisco L."/>
            <person name="Jackson L."/>
            <person name="Javaid M."/>
            <person name="Korchina V."/>
            <person name="Kovar C."/>
            <person name="Mata R."/>
            <person name="Mathew T."/>
            <person name="Ngo R."/>
            <person name="Nguyen L."/>
            <person name="Nguyen N."/>
            <person name="Okwuonu G."/>
            <person name="Ongeri F."/>
            <person name="Pham C."/>
            <person name="Simmons D."/>
            <person name="Wilczek-Boney K."/>
            <person name="Hale W."/>
            <person name="Jakkamsetti A."/>
            <person name="Pham P."/>
            <person name="Ruth R."/>
            <person name="San Lucas F."/>
            <person name="Warren J."/>
            <person name="Zhang J."/>
            <person name="Zhao Z."/>
            <person name="Zhou C."/>
            <person name="Zhu D."/>
            <person name="Lee S."/>
            <person name="Bess C."/>
            <person name="Blankenburg K."/>
            <person name="Forbes L."/>
            <person name="Fu Q."/>
            <person name="Gubbala S."/>
            <person name="Hirani K."/>
            <person name="Jayaseelan J.C."/>
            <person name="Lara F."/>
            <person name="Munidasa M."/>
            <person name="Palculict T."/>
            <person name="Patil S."/>
            <person name="Pu L.-L."/>
            <person name="Saada N."/>
            <person name="Tang L."/>
            <person name="Weissenberger G."/>
            <person name="Zhu Y."/>
            <person name="Hemphill L."/>
            <person name="Shang Y."/>
            <person name="Youmans B."/>
            <person name="Ayvaz T."/>
            <person name="Ross M."/>
            <person name="Santibanez J."/>
            <person name="Aqrawi P."/>
            <person name="Gross S."/>
            <person name="Joshi V."/>
            <person name="Fowler G."/>
            <person name="Nazareth L."/>
            <person name="Reid J."/>
            <person name="Worley K."/>
            <person name="Petrosino J."/>
            <person name="Highlander S."/>
            <person name="Gibbs R."/>
        </authorList>
    </citation>
    <scope>NUCLEOTIDE SEQUENCE [LARGE SCALE GENOMIC DNA]</scope>
    <source>
        <strain evidence="2 3">ATCC 49175</strain>
    </source>
</reference>
<sequence>MIGMLRKWANGFMWTAWVFVFTTMLLMGSYILPSSNEFRVMTLGLIIAGILFLITFLLFSWITIQKKSFAETGWQLALTGGFLVAYVLVLIKIIL</sequence>
<keyword evidence="1" id="KW-0472">Membrane</keyword>
<evidence type="ECO:0000313" key="2">
    <source>
        <dbReference type="EMBL" id="EEW37033.1"/>
    </source>
</evidence>
<dbReference type="HOGENOM" id="CLU_2368919_0_0_9"/>
<evidence type="ECO:0000256" key="1">
    <source>
        <dbReference type="SAM" id="Phobius"/>
    </source>
</evidence>
<comment type="caution">
    <text evidence="2">The sequence shown here is derived from an EMBL/GenBank/DDBJ whole genome shotgun (WGS) entry which is preliminary data.</text>
</comment>
<dbReference type="AlphaFoldDB" id="C8NH56"/>